<dbReference type="InterPro" id="IPR009057">
    <property type="entry name" value="Homeodomain-like_sf"/>
</dbReference>
<proteinExistence type="predicted"/>
<dbReference type="InterPro" id="IPR036397">
    <property type="entry name" value="RNaseH_sf"/>
</dbReference>
<name>A0AAN8QI43_9TELE</name>
<evidence type="ECO:0000259" key="1">
    <source>
        <dbReference type="Pfam" id="PF01498"/>
    </source>
</evidence>
<dbReference type="Gene3D" id="3.30.420.10">
    <property type="entry name" value="Ribonuclease H-like superfamily/Ribonuclease H"/>
    <property type="match status" value="1"/>
</dbReference>
<dbReference type="InterPro" id="IPR036388">
    <property type="entry name" value="WH-like_DNA-bd_sf"/>
</dbReference>
<comment type="caution">
    <text evidence="2">The sequence shown here is derived from an EMBL/GenBank/DDBJ whole genome shotgun (WGS) entry which is preliminary data.</text>
</comment>
<dbReference type="InterPro" id="IPR052338">
    <property type="entry name" value="Transposase_5"/>
</dbReference>
<dbReference type="Pfam" id="PF01498">
    <property type="entry name" value="HTH_Tnp_Tc3_2"/>
    <property type="match status" value="1"/>
</dbReference>
<protein>
    <recommendedName>
        <fullName evidence="1">Transposase Tc1-like domain-containing protein</fullName>
    </recommendedName>
</protein>
<gene>
    <name evidence="2" type="ORF">J4Q44_G00309010</name>
</gene>
<dbReference type="Proteomes" id="UP001356427">
    <property type="component" value="Unassembled WGS sequence"/>
</dbReference>
<dbReference type="PANTHER" id="PTHR23022">
    <property type="entry name" value="TRANSPOSABLE ELEMENT-RELATED"/>
    <property type="match status" value="1"/>
</dbReference>
<dbReference type="PANTHER" id="PTHR23022:SF135">
    <property type="entry name" value="SI:DKEY-77F5.3"/>
    <property type="match status" value="1"/>
</dbReference>
<organism evidence="2 3">
    <name type="scientific">Coregonus suidteri</name>
    <dbReference type="NCBI Taxonomy" id="861788"/>
    <lineage>
        <taxon>Eukaryota</taxon>
        <taxon>Metazoa</taxon>
        <taxon>Chordata</taxon>
        <taxon>Craniata</taxon>
        <taxon>Vertebrata</taxon>
        <taxon>Euteleostomi</taxon>
        <taxon>Actinopterygii</taxon>
        <taxon>Neopterygii</taxon>
        <taxon>Teleostei</taxon>
        <taxon>Protacanthopterygii</taxon>
        <taxon>Salmoniformes</taxon>
        <taxon>Salmonidae</taxon>
        <taxon>Coregoninae</taxon>
        <taxon>Coregonus</taxon>
    </lineage>
</organism>
<evidence type="ECO:0000313" key="3">
    <source>
        <dbReference type="Proteomes" id="UP001356427"/>
    </source>
</evidence>
<accession>A0AAN8QI43</accession>
<dbReference type="AlphaFoldDB" id="A0AAN8QI43"/>
<feature type="domain" description="Transposase Tc1-like" evidence="1">
    <location>
        <begin position="69"/>
        <end position="138"/>
    </location>
</feature>
<dbReference type="GO" id="GO:0015074">
    <property type="term" value="P:DNA integration"/>
    <property type="evidence" value="ECO:0007669"/>
    <property type="project" value="InterPro"/>
</dbReference>
<dbReference type="InterPro" id="IPR002492">
    <property type="entry name" value="Transposase_Tc1-like"/>
</dbReference>
<dbReference type="GO" id="GO:0003677">
    <property type="term" value="F:DNA binding"/>
    <property type="evidence" value="ECO:0007669"/>
    <property type="project" value="InterPro"/>
</dbReference>
<dbReference type="EMBL" id="JAGTTL010000029">
    <property type="protein sequence ID" value="KAK6299391.1"/>
    <property type="molecule type" value="Genomic_DNA"/>
</dbReference>
<keyword evidence="3" id="KW-1185">Reference proteome</keyword>
<dbReference type="Gene3D" id="1.10.10.10">
    <property type="entry name" value="Winged helix-like DNA-binding domain superfamily/Winged helix DNA-binding domain"/>
    <property type="match status" value="1"/>
</dbReference>
<sequence>MAHTLELSDFQRGTVIGCHLSNKSVRKISALLKLPRSTVSAVIVKWKRLGATTAQPRSGRPHKVTERDRRVLKRVARKNRLSSVATLTTEFQTTSGSNVSTITVSRALHEMGFHGRAATYKPKVTMSNVKRRLEWCKALHHWTLEQWKRVLWSDESRFTIWQSDGRIWVWRMPGERYLPQCIGPTVKFGGGEIMVRARLSSSSEGKSYILDDSVLCGNSLGTALSCFSMTLRARPNRPTSVPDL</sequence>
<evidence type="ECO:0000313" key="2">
    <source>
        <dbReference type="EMBL" id="KAK6299391.1"/>
    </source>
</evidence>
<dbReference type="SUPFAM" id="SSF46689">
    <property type="entry name" value="Homeodomain-like"/>
    <property type="match status" value="1"/>
</dbReference>
<reference evidence="2 3" key="1">
    <citation type="submission" date="2021-04" db="EMBL/GenBank/DDBJ databases">
        <authorList>
            <person name="De Guttry C."/>
            <person name="Zahm M."/>
            <person name="Klopp C."/>
            <person name="Cabau C."/>
            <person name="Louis A."/>
            <person name="Berthelot C."/>
            <person name="Parey E."/>
            <person name="Roest Crollius H."/>
            <person name="Montfort J."/>
            <person name="Robinson-Rechavi M."/>
            <person name="Bucao C."/>
            <person name="Bouchez O."/>
            <person name="Gislard M."/>
            <person name="Lluch J."/>
            <person name="Milhes M."/>
            <person name="Lampietro C."/>
            <person name="Lopez Roques C."/>
            <person name="Donnadieu C."/>
            <person name="Braasch I."/>
            <person name="Desvignes T."/>
            <person name="Postlethwait J."/>
            <person name="Bobe J."/>
            <person name="Wedekind C."/>
            <person name="Guiguen Y."/>
        </authorList>
    </citation>
    <scope>NUCLEOTIDE SEQUENCE [LARGE SCALE GENOMIC DNA]</scope>
    <source>
        <strain evidence="2">Cs_M1</strain>
        <tissue evidence="2">Blood</tissue>
    </source>
</reference>
<dbReference type="GO" id="GO:0006313">
    <property type="term" value="P:DNA transposition"/>
    <property type="evidence" value="ECO:0007669"/>
    <property type="project" value="InterPro"/>
</dbReference>